<name>A0A6L5YB71_9BACT</name>
<dbReference type="Gene3D" id="3.10.180.10">
    <property type="entry name" value="2,3-Dihydroxybiphenyl 1,2-Dioxygenase, domain 1"/>
    <property type="match status" value="1"/>
</dbReference>
<dbReference type="GO" id="GO:0046677">
    <property type="term" value="P:response to antibiotic"/>
    <property type="evidence" value="ECO:0007669"/>
    <property type="project" value="UniProtKB-KW"/>
</dbReference>
<dbReference type="InterPro" id="IPR037523">
    <property type="entry name" value="VOC_core"/>
</dbReference>
<gene>
    <name evidence="5" type="ORF">FYJ74_05255</name>
</gene>
<feature type="domain" description="VOC" evidence="4">
    <location>
        <begin position="2"/>
        <end position="129"/>
    </location>
</feature>
<dbReference type="InterPro" id="IPR000335">
    <property type="entry name" value="Bleomycin-R"/>
</dbReference>
<dbReference type="InterPro" id="IPR029068">
    <property type="entry name" value="Glyas_Bleomycin-R_OHBP_Dase"/>
</dbReference>
<dbReference type="InterPro" id="IPR004360">
    <property type="entry name" value="Glyas_Fos-R_dOase_dom"/>
</dbReference>
<evidence type="ECO:0000313" key="6">
    <source>
        <dbReference type="Proteomes" id="UP000473699"/>
    </source>
</evidence>
<proteinExistence type="inferred from homology"/>
<accession>A0A6L5YB71</accession>
<evidence type="ECO:0000256" key="2">
    <source>
        <dbReference type="ARBA" id="ARBA00021572"/>
    </source>
</evidence>
<keyword evidence="3" id="KW-0046">Antibiotic resistance</keyword>
<evidence type="ECO:0000256" key="1">
    <source>
        <dbReference type="ARBA" id="ARBA00011051"/>
    </source>
</evidence>
<dbReference type="EMBL" id="VUNH01000004">
    <property type="protein sequence ID" value="MST55441.1"/>
    <property type="molecule type" value="Genomic_DNA"/>
</dbReference>
<dbReference type="SUPFAM" id="SSF54593">
    <property type="entry name" value="Glyoxalase/Bleomycin resistance protein/Dihydroxybiphenyl dioxygenase"/>
    <property type="match status" value="1"/>
</dbReference>
<reference evidence="5 6" key="1">
    <citation type="submission" date="2019-08" db="EMBL/GenBank/DDBJ databases">
        <title>In-depth cultivation of the pig gut microbiome towards novel bacterial diversity and tailored functional studies.</title>
        <authorList>
            <person name="Wylensek D."/>
            <person name="Hitch T.C.A."/>
            <person name="Clavel T."/>
        </authorList>
    </citation>
    <scope>NUCLEOTIDE SEQUENCE [LARGE SCALE GENOMIC DNA]</scope>
    <source>
        <strain evidence="5 6">SM-530-WT-4B</strain>
    </source>
</reference>
<organism evidence="5 6">
    <name type="scientific">Pyramidobacter porci</name>
    <dbReference type="NCBI Taxonomy" id="2605789"/>
    <lineage>
        <taxon>Bacteria</taxon>
        <taxon>Thermotogati</taxon>
        <taxon>Synergistota</taxon>
        <taxon>Synergistia</taxon>
        <taxon>Synergistales</taxon>
        <taxon>Dethiosulfovibrionaceae</taxon>
        <taxon>Pyramidobacter</taxon>
    </lineage>
</organism>
<sequence length="129" mass="15215">MKFNSLIPELTVRDIERTKKFYTHVLRFNIEYERPEDKFVFLSLEENQLMFEQDNGSWSTGVLEYPFGRGVNFEMSVSDVEELYGRVIAAGIVPFRRLAANRYRSGTEEIVQKEFLVQDPDGYLLRFTE</sequence>
<dbReference type="Pfam" id="PF00903">
    <property type="entry name" value="Glyoxalase"/>
    <property type="match status" value="1"/>
</dbReference>
<protein>
    <recommendedName>
        <fullName evidence="2">Bleomycin resistance protein</fullName>
    </recommendedName>
</protein>
<comment type="caution">
    <text evidence="5">The sequence shown here is derived from an EMBL/GenBank/DDBJ whole genome shotgun (WGS) entry which is preliminary data.</text>
</comment>
<dbReference type="Proteomes" id="UP000473699">
    <property type="component" value="Unassembled WGS sequence"/>
</dbReference>
<dbReference type="PROSITE" id="PS51819">
    <property type="entry name" value="VOC"/>
    <property type="match status" value="1"/>
</dbReference>
<dbReference type="CDD" id="cd08349">
    <property type="entry name" value="BLMA_like"/>
    <property type="match status" value="1"/>
</dbReference>
<evidence type="ECO:0000259" key="4">
    <source>
        <dbReference type="PROSITE" id="PS51819"/>
    </source>
</evidence>
<dbReference type="RefSeq" id="WP_154528534.1">
    <property type="nucleotide sequence ID" value="NZ_JAXDZJ010000186.1"/>
</dbReference>
<evidence type="ECO:0000256" key="3">
    <source>
        <dbReference type="ARBA" id="ARBA00023251"/>
    </source>
</evidence>
<comment type="similarity">
    <text evidence="1">Belongs to the bleomycin resistance protein family.</text>
</comment>
<evidence type="ECO:0000313" key="5">
    <source>
        <dbReference type="EMBL" id="MST55441.1"/>
    </source>
</evidence>
<dbReference type="AlphaFoldDB" id="A0A6L5YB71"/>
<keyword evidence="6" id="KW-1185">Reference proteome</keyword>